<comment type="caution">
    <text evidence="2">The sequence shown here is derived from an EMBL/GenBank/DDBJ whole genome shotgun (WGS) entry which is preliminary data.</text>
</comment>
<keyword evidence="3" id="KW-1185">Reference proteome</keyword>
<evidence type="ECO:0000256" key="1">
    <source>
        <dbReference type="SAM" id="SignalP"/>
    </source>
</evidence>
<sequence length="78" mass="8080">MKKLLALFGLVAGLAASSYSVPASAAKGSDYNGPTTNAQDVIIIVIGDDEFYWVEYYGAAANASTSAAPVLSDATFDR</sequence>
<dbReference type="OrthoDB" id="9946633at2"/>
<dbReference type="AlphaFoldDB" id="A0A3A8IZI2"/>
<gene>
    <name evidence="2" type="ORF">D7V88_24900</name>
</gene>
<accession>A0A3A8IZI2</accession>
<evidence type="ECO:0000313" key="2">
    <source>
        <dbReference type="EMBL" id="RKG82713.1"/>
    </source>
</evidence>
<reference evidence="3" key="1">
    <citation type="submission" date="2018-09" db="EMBL/GenBank/DDBJ databases">
        <authorList>
            <person name="Livingstone P.G."/>
            <person name="Whitworth D.E."/>
        </authorList>
    </citation>
    <scope>NUCLEOTIDE SEQUENCE [LARGE SCALE GENOMIC DNA]</scope>
    <source>
        <strain evidence="3">CA054A</strain>
    </source>
</reference>
<keyword evidence="1" id="KW-0732">Signal</keyword>
<protein>
    <submittedName>
        <fullName evidence="2">Uncharacterized protein</fullName>
    </submittedName>
</protein>
<dbReference type="RefSeq" id="WP_120543140.1">
    <property type="nucleotide sequence ID" value="NZ_RAVZ01000190.1"/>
</dbReference>
<name>A0A3A8IZI2_9BACT</name>
<proteinExistence type="predicted"/>
<dbReference type="EMBL" id="RAVZ01000190">
    <property type="protein sequence ID" value="RKG82713.1"/>
    <property type="molecule type" value="Genomic_DNA"/>
</dbReference>
<dbReference type="Proteomes" id="UP000268094">
    <property type="component" value="Unassembled WGS sequence"/>
</dbReference>
<organism evidence="2 3">
    <name type="scientific">Corallococcus terminator</name>
    <dbReference type="NCBI Taxonomy" id="2316733"/>
    <lineage>
        <taxon>Bacteria</taxon>
        <taxon>Pseudomonadati</taxon>
        <taxon>Myxococcota</taxon>
        <taxon>Myxococcia</taxon>
        <taxon>Myxococcales</taxon>
        <taxon>Cystobacterineae</taxon>
        <taxon>Myxococcaceae</taxon>
        <taxon>Corallococcus</taxon>
    </lineage>
</organism>
<evidence type="ECO:0000313" key="3">
    <source>
        <dbReference type="Proteomes" id="UP000268094"/>
    </source>
</evidence>
<feature type="signal peptide" evidence="1">
    <location>
        <begin position="1"/>
        <end position="25"/>
    </location>
</feature>
<feature type="chain" id="PRO_5017345206" evidence="1">
    <location>
        <begin position="26"/>
        <end position="78"/>
    </location>
</feature>